<reference evidence="5" key="1">
    <citation type="submission" date="2025-08" db="UniProtKB">
        <authorList>
            <consortium name="RefSeq"/>
        </authorList>
    </citation>
    <scope>IDENTIFICATION</scope>
</reference>
<comment type="similarity">
    <text evidence="1">Belongs to the peptidase S8 family.</text>
</comment>
<evidence type="ECO:0000313" key="5">
    <source>
        <dbReference type="RefSeq" id="XP_010934396.1"/>
    </source>
</evidence>
<sequence>MATPHVSGIAAMRKKNHPDWSPAAIMTTAHVVDRDGKPITDESKGYKPASLFATGAGHVNPSAANDPGLVYDLQPEDYIPYICGLGFEDGVVQSMTRIAVQCATVGSITPEELNYPSIAVSLNSTTPEKNIRRTVTNVREPDEAYQAEIEEPKRVKVDVSPDRL</sequence>
<dbReference type="RefSeq" id="XP_010934396.1">
    <property type="nucleotide sequence ID" value="XM_010936094.1"/>
</dbReference>
<accession>A0A6I9RY25</accession>
<dbReference type="GO" id="GO:0004252">
    <property type="term" value="F:serine-type endopeptidase activity"/>
    <property type="evidence" value="ECO:0007669"/>
    <property type="project" value="InterPro"/>
</dbReference>
<dbReference type="AlphaFoldDB" id="A0A6I9RY25"/>
<keyword evidence="2" id="KW-0732">Signal</keyword>
<dbReference type="InterPro" id="IPR045051">
    <property type="entry name" value="SBT"/>
</dbReference>
<keyword evidence="4" id="KW-1185">Reference proteome</keyword>
<dbReference type="GO" id="GO:0006508">
    <property type="term" value="P:proteolysis"/>
    <property type="evidence" value="ECO:0007669"/>
    <property type="project" value="InterPro"/>
</dbReference>
<name>A0A6I9RY25_ELAGV</name>
<dbReference type="Proteomes" id="UP000504607">
    <property type="component" value="Chromosome 11"/>
</dbReference>
<dbReference type="Pfam" id="PF17766">
    <property type="entry name" value="fn3_6"/>
    <property type="match status" value="1"/>
</dbReference>
<dbReference type="InParanoid" id="A0A6I9RY25"/>
<dbReference type="InterPro" id="IPR036852">
    <property type="entry name" value="Peptidase_S8/S53_dom_sf"/>
</dbReference>
<feature type="domain" description="Subtilisin-like protease fibronectin type-III" evidence="3">
    <location>
        <begin position="112"/>
        <end position="164"/>
    </location>
</feature>
<proteinExistence type="inferred from homology"/>
<dbReference type="InterPro" id="IPR041469">
    <property type="entry name" value="Subtilisin-like_FN3"/>
</dbReference>
<gene>
    <name evidence="5" type="primary">LOC105054560</name>
</gene>
<dbReference type="OrthoDB" id="640735at2759"/>
<dbReference type="Gene3D" id="3.40.50.200">
    <property type="entry name" value="Peptidase S8/S53 domain"/>
    <property type="match status" value="1"/>
</dbReference>
<dbReference type="Gene3D" id="2.60.40.2310">
    <property type="match status" value="1"/>
</dbReference>
<evidence type="ECO:0000313" key="4">
    <source>
        <dbReference type="Proteomes" id="UP000504607"/>
    </source>
</evidence>
<protein>
    <submittedName>
        <fullName evidence="5">Subtilisin-like protease SBT1.2</fullName>
    </submittedName>
</protein>
<evidence type="ECO:0000259" key="3">
    <source>
        <dbReference type="Pfam" id="PF17766"/>
    </source>
</evidence>
<dbReference type="SUPFAM" id="SSF52743">
    <property type="entry name" value="Subtilisin-like"/>
    <property type="match status" value="1"/>
</dbReference>
<evidence type="ECO:0000256" key="2">
    <source>
        <dbReference type="ARBA" id="ARBA00022729"/>
    </source>
</evidence>
<organism evidence="4 5">
    <name type="scientific">Elaeis guineensis var. tenera</name>
    <name type="common">Oil palm</name>
    <dbReference type="NCBI Taxonomy" id="51953"/>
    <lineage>
        <taxon>Eukaryota</taxon>
        <taxon>Viridiplantae</taxon>
        <taxon>Streptophyta</taxon>
        <taxon>Embryophyta</taxon>
        <taxon>Tracheophyta</taxon>
        <taxon>Spermatophyta</taxon>
        <taxon>Magnoliopsida</taxon>
        <taxon>Liliopsida</taxon>
        <taxon>Arecaceae</taxon>
        <taxon>Arecoideae</taxon>
        <taxon>Cocoseae</taxon>
        <taxon>Elaeidinae</taxon>
        <taxon>Elaeis</taxon>
    </lineage>
</organism>
<dbReference type="PANTHER" id="PTHR10795">
    <property type="entry name" value="PROPROTEIN CONVERTASE SUBTILISIN/KEXIN"/>
    <property type="match status" value="1"/>
</dbReference>
<evidence type="ECO:0000256" key="1">
    <source>
        <dbReference type="ARBA" id="ARBA00011073"/>
    </source>
</evidence>